<evidence type="ECO:0000256" key="11">
    <source>
        <dbReference type="ARBA" id="ARBA00023224"/>
    </source>
</evidence>
<reference evidence="15" key="1">
    <citation type="submission" date="2025-08" db="UniProtKB">
        <authorList>
            <consortium name="RefSeq"/>
        </authorList>
    </citation>
    <scope>IDENTIFICATION</scope>
</reference>
<dbReference type="GO" id="GO:0005886">
    <property type="term" value="C:plasma membrane"/>
    <property type="evidence" value="ECO:0007669"/>
    <property type="project" value="UniProtKB-SubCell"/>
</dbReference>
<dbReference type="AlphaFoldDB" id="A0A8B7B3P4"/>
<evidence type="ECO:0000256" key="2">
    <source>
        <dbReference type="ARBA" id="ARBA00022475"/>
    </source>
</evidence>
<gene>
    <name evidence="15" type="primary">LOC103210692</name>
</gene>
<dbReference type="PRINTS" id="PR00237">
    <property type="entry name" value="GPCRRHODOPSN"/>
</dbReference>
<dbReference type="PANTHER" id="PTHR26454:SF167">
    <property type="entry name" value="OLFACTORY RECEPTOR"/>
    <property type="match status" value="1"/>
</dbReference>
<evidence type="ECO:0000256" key="5">
    <source>
        <dbReference type="ARBA" id="ARBA00022725"/>
    </source>
</evidence>
<evidence type="ECO:0000256" key="10">
    <source>
        <dbReference type="ARBA" id="ARBA00023180"/>
    </source>
</evidence>
<dbReference type="InterPro" id="IPR000276">
    <property type="entry name" value="GPCR_Rhodpsn"/>
</dbReference>
<keyword evidence="9 12" id="KW-0675">Receptor</keyword>
<keyword evidence="5 13" id="KW-0552">Olfaction</keyword>
<dbReference type="SUPFAM" id="SSF81321">
    <property type="entry name" value="Family A G protein-coupled receptor-like"/>
    <property type="match status" value="1"/>
</dbReference>
<protein>
    <recommendedName>
        <fullName evidence="13">Olfactory receptor</fullName>
    </recommendedName>
</protein>
<dbReference type="GO" id="GO:0004930">
    <property type="term" value="F:G protein-coupled receptor activity"/>
    <property type="evidence" value="ECO:0007669"/>
    <property type="project" value="UniProtKB-KW"/>
</dbReference>
<organism evidence="14 15">
    <name type="scientific">Orycteropus afer afer</name>
    <dbReference type="NCBI Taxonomy" id="1230840"/>
    <lineage>
        <taxon>Eukaryota</taxon>
        <taxon>Metazoa</taxon>
        <taxon>Chordata</taxon>
        <taxon>Craniata</taxon>
        <taxon>Vertebrata</taxon>
        <taxon>Euteleostomi</taxon>
        <taxon>Mammalia</taxon>
        <taxon>Eutheria</taxon>
        <taxon>Afrotheria</taxon>
        <taxon>Tubulidentata</taxon>
        <taxon>Orycteropodidae</taxon>
        <taxon>Orycteropus</taxon>
    </lineage>
</organism>
<dbReference type="Proteomes" id="UP000694850">
    <property type="component" value="Unplaced"/>
</dbReference>
<keyword evidence="11 12" id="KW-0807">Transducer</keyword>
<dbReference type="FunFam" id="1.20.1070.10:FF:000010">
    <property type="entry name" value="Olfactory receptor"/>
    <property type="match status" value="1"/>
</dbReference>
<evidence type="ECO:0000256" key="13">
    <source>
        <dbReference type="RuleBase" id="RU363047"/>
    </source>
</evidence>
<dbReference type="PRINTS" id="PR00245">
    <property type="entry name" value="OLFACTORYR"/>
</dbReference>
<keyword evidence="3 13" id="KW-0716">Sensory transduction</keyword>
<dbReference type="Gene3D" id="1.20.1070.10">
    <property type="entry name" value="Rhodopsin 7-helix transmembrane proteins"/>
    <property type="match status" value="1"/>
</dbReference>
<dbReference type="InterPro" id="IPR000725">
    <property type="entry name" value="Olfact_rcpt"/>
</dbReference>
<dbReference type="InterPro" id="IPR047132">
    <property type="entry name" value="Olfact_rcpt_6C-like"/>
</dbReference>
<dbReference type="RefSeq" id="XP_007954798.2">
    <property type="nucleotide sequence ID" value="XM_007956607.2"/>
</dbReference>
<dbReference type="OrthoDB" id="6162029at2759"/>
<keyword evidence="10" id="KW-0325">Glycoprotein</keyword>
<evidence type="ECO:0000256" key="9">
    <source>
        <dbReference type="ARBA" id="ARBA00023170"/>
    </source>
</evidence>
<evidence type="ECO:0000256" key="3">
    <source>
        <dbReference type="ARBA" id="ARBA00022606"/>
    </source>
</evidence>
<proteinExistence type="inferred from homology"/>
<dbReference type="CDD" id="cd15912">
    <property type="entry name" value="7tmA_OR6C-like"/>
    <property type="match status" value="1"/>
</dbReference>
<comment type="similarity">
    <text evidence="12">Belongs to the G-protein coupled receptor 1 family.</text>
</comment>
<evidence type="ECO:0000256" key="1">
    <source>
        <dbReference type="ARBA" id="ARBA00004651"/>
    </source>
</evidence>
<evidence type="ECO:0000313" key="15">
    <source>
        <dbReference type="RefSeq" id="XP_007954798.2"/>
    </source>
</evidence>
<dbReference type="GeneID" id="103210692"/>
<keyword evidence="4 12" id="KW-0812">Transmembrane</keyword>
<evidence type="ECO:0000256" key="12">
    <source>
        <dbReference type="RuleBase" id="RU000688"/>
    </source>
</evidence>
<evidence type="ECO:0000256" key="4">
    <source>
        <dbReference type="ARBA" id="ARBA00022692"/>
    </source>
</evidence>
<evidence type="ECO:0000256" key="7">
    <source>
        <dbReference type="ARBA" id="ARBA00023040"/>
    </source>
</evidence>
<dbReference type="PROSITE" id="PS00237">
    <property type="entry name" value="G_PROTEIN_RECEP_F1_1"/>
    <property type="match status" value="1"/>
</dbReference>
<evidence type="ECO:0000313" key="14">
    <source>
        <dbReference type="Proteomes" id="UP000694850"/>
    </source>
</evidence>
<evidence type="ECO:0000256" key="8">
    <source>
        <dbReference type="ARBA" id="ARBA00023136"/>
    </source>
</evidence>
<name>A0A8B7B3P4_ORYAF</name>
<dbReference type="PANTHER" id="PTHR26454">
    <property type="entry name" value="OLFACTORY RECEPTOR"/>
    <property type="match status" value="1"/>
</dbReference>
<dbReference type="PROSITE" id="PS50262">
    <property type="entry name" value="G_PROTEIN_RECEP_F1_2"/>
    <property type="match status" value="1"/>
</dbReference>
<keyword evidence="2 13" id="KW-1003">Cell membrane</keyword>
<keyword evidence="8 13" id="KW-0472">Membrane</keyword>
<keyword evidence="14" id="KW-1185">Reference proteome</keyword>
<keyword evidence="7 12" id="KW-0297">G-protein coupled receptor</keyword>
<comment type="subcellular location">
    <subcellularLocation>
        <location evidence="1 13">Cell membrane</location>
        <topology evidence="1 13">Multi-pass membrane protein</topology>
    </subcellularLocation>
</comment>
<dbReference type="GO" id="GO:0004984">
    <property type="term" value="F:olfactory receptor activity"/>
    <property type="evidence" value="ECO:0007669"/>
    <property type="project" value="InterPro"/>
</dbReference>
<dbReference type="InterPro" id="IPR017452">
    <property type="entry name" value="GPCR_Rhodpsn_7TM"/>
</dbReference>
<sequence>MCTDLSAWEAGQLPGSMAKDGWGPCPTERPSHRPHGELAPSAMSNHSVVRDFVLLGFSHLRESQVILFAFILPVYVLTVLGNLAILTLTCLHSRLHVPMYFFLGNFSLVEVLVTSTVVPRMLADLLSTQKTMSLAECLTQSFFYFSLGSTNFLILTVMAFDRYLAICRPLHYPTIMSGPVCVKLVVACWLVGFLSIVSPTLQKTRLWFCGPNVIDHYFCDSAPLLRLSCSDARHIQLMDFFLSLVFVLVTMLLILASYILIVAAVLRIPSPTGRQKAFSTCASHLTVVVLGYSSTIFIYVRPGKGHATHLNKVVALMTAVVTPFLNPFIFTFRNEKVKEVIEDVTKRVLLGSTATCR</sequence>
<accession>A0A8B7B3P4</accession>
<dbReference type="Pfam" id="PF13853">
    <property type="entry name" value="7tm_4"/>
    <property type="match status" value="1"/>
</dbReference>
<evidence type="ECO:0000256" key="6">
    <source>
        <dbReference type="ARBA" id="ARBA00022989"/>
    </source>
</evidence>
<keyword evidence="6 13" id="KW-1133">Transmembrane helix</keyword>